<feature type="compositionally biased region" description="Basic and acidic residues" evidence="1">
    <location>
        <begin position="179"/>
        <end position="198"/>
    </location>
</feature>
<dbReference type="Proteomes" id="UP000261340">
    <property type="component" value="Unplaced"/>
</dbReference>
<dbReference type="GeneTree" id="ENSGT00390000001663"/>
<reference evidence="2" key="1">
    <citation type="submission" date="2025-08" db="UniProtKB">
        <authorList>
            <consortium name="Ensembl"/>
        </authorList>
    </citation>
    <scope>IDENTIFICATION</scope>
</reference>
<feature type="compositionally biased region" description="Basic and acidic residues" evidence="1">
    <location>
        <begin position="155"/>
        <end position="172"/>
    </location>
</feature>
<protein>
    <submittedName>
        <fullName evidence="2">Uncharacterized protein</fullName>
    </submittedName>
</protein>
<sequence length="198" mass="22569">INLVQKVIDLVVAACEDFLADVSQRITLKKPAGAILRIGGLEDTVYKDYPADVNGWGKFYLPKTVTMQVVGVVEGISCPCDQLVLMTCEDKRVYAYDEEELHLVASSMEQLREEGMTYPASKTYYNGEAFKNMGEAKLNTKHKEHKTVKIKQEVTNHDARVNLTQREPKPDQNRNLNTTHREHRDIKLTQDMRRGTKT</sequence>
<evidence type="ECO:0000256" key="1">
    <source>
        <dbReference type="SAM" id="MobiDB-lite"/>
    </source>
</evidence>
<name>A0A3Q0SRI3_AMPCI</name>
<feature type="region of interest" description="Disordered" evidence="1">
    <location>
        <begin position="155"/>
        <end position="198"/>
    </location>
</feature>
<evidence type="ECO:0000313" key="3">
    <source>
        <dbReference type="Proteomes" id="UP000261340"/>
    </source>
</evidence>
<dbReference type="AlphaFoldDB" id="A0A3Q0SRI3"/>
<keyword evidence="3" id="KW-1185">Reference proteome</keyword>
<dbReference type="Ensembl" id="ENSACIT00000026683.1">
    <property type="protein sequence ID" value="ENSACIP00000025996.1"/>
    <property type="gene ID" value="ENSACIG00000020142.1"/>
</dbReference>
<evidence type="ECO:0000313" key="2">
    <source>
        <dbReference type="Ensembl" id="ENSACIP00000025996.1"/>
    </source>
</evidence>
<dbReference type="InterPro" id="IPR003360">
    <property type="entry name" value="US22-like"/>
</dbReference>
<organism evidence="2 3">
    <name type="scientific">Amphilophus citrinellus</name>
    <name type="common">Midas cichlid</name>
    <name type="synonym">Cichlasoma citrinellum</name>
    <dbReference type="NCBI Taxonomy" id="61819"/>
    <lineage>
        <taxon>Eukaryota</taxon>
        <taxon>Metazoa</taxon>
        <taxon>Chordata</taxon>
        <taxon>Craniata</taxon>
        <taxon>Vertebrata</taxon>
        <taxon>Euteleostomi</taxon>
        <taxon>Actinopterygii</taxon>
        <taxon>Neopterygii</taxon>
        <taxon>Teleostei</taxon>
        <taxon>Neoteleostei</taxon>
        <taxon>Acanthomorphata</taxon>
        <taxon>Ovalentaria</taxon>
        <taxon>Cichlomorphae</taxon>
        <taxon>Cichliformes</taxon>
        <taxon>Cichlidae</taxon>
        <taxon>New World cichlids</taxon>
        <taxon>Cichlasomatinae</taxon>
        <taxon>Heroini</taxon>
        <taxon>Amphilophus</taxon>
    </lineage>
</organism>
<reference evidence="2" key="2">
    <citation type="submission" date="2025-09" db="UniProtKB">
        <authorList>
            <consortium name="Ensembl"/>
        </authorList>
    </citation>
    <scope>IDENTIFICATION</scope>
</reference>
<proteinExistence type="predicted"/>
<dbReference type="Pfam" id="PF02393">
    <property type="entry name" value="US22"/>
    <property type="match status" value="1"/>
</dbReference>
<accession>A0A3Q0SRI3</accession>